<name>A0A284S5Y2_ARMOS</name>
<dbReference type="Proteomes" id="UP000219338">
    <property type="component" value="Unassembled WGS sequence"/>
</dbReference>
<keyword evidence="2" id="KW-1185">Reference proteome</keyword>
<organism evidence="1 2">
    <name type="scientific">Armillaria ostoyae</name>
    <name type="common">Armillaria root rot fungus</name>
    <dbReference type="NCBI Taxonomy" id="47428"/>
    <lineage>
        <taxon>Eukaryota</taxon>
        <taxon>Fungi</taxon>
        <taxon>Dikarya</taxon>
        <taxon>Basidiomycota</taxon>
        <taxon>Agaricomycotina</taxon>
        <taxon>Agaricomycetes</taxon>
        <taxon>Agaricomycetidae</taxon>
        <taxon>Agaricales</taxon>
        <taxon>Marasmiineae</taxon>
        <taxon>Physalacriaceae</taxon>
        <taxon>Armillaria</taxon>
    </lineage>
</organism>
<sequence length="266" mass="30622">MGRVPQKPRALCAIIFSRYPALFDDPVWKDQYNFMGFDATHIRYVNNAVLPKVREFLKHLKYLSLDSTINTANAEGDSFADGHNAYFKWWGRFGLLAKLKLVHETAICRSGVNIKAMFHVNRATRGNLKFVMSAMFRDKEAELAEALFGTAHKDNESGAMHLEFQELLQCLTLEFIERHRKSYKSAYLSKESAKKHLDLVWKALEKGHGTISLKDVKKISLALVKYERCIGWEATDKDRLEVAMFEKRKGEFEQALTISKVNKKEL</sequence>
<evidence type="ECO:0000313" key="1">
    <source>
        <dbReference type="EMBL" id="SJL16423.1"/>
    </source>
</evidence>
<reference evidence="2" key="1">
    <citation type="journal article" date="2017" name="Nat. Ecol. Evol.">
        <title>Genome expansion and lineage-specific genetic innovations in the forest pathogenic fungi Armillaria.</title>
        <authorList>
            <person name="Sipos G."/>
            <person name="Prasanna A.N."/>
            <person name="Walter M.C."/>
            <person name="O'Connor E."/>
            <person name="Balint B."/>
            <person name="Krizsan K."/>
            <person name="Kiss B."/>
            <person name="Hess J."/>
            <person name="Varga T."/>
            <person name="Slot J."/>
            <person name="Riley R."/>
            <person name="Boka B."/>
            <person name="Rigling D."/>
            <person name="Barry K."/>
            <person name="Lee J."/>
            <person name="Mihaltcheva S."/>
            <person name="LaButti K."/>
            <person name="Lipzen A."/>
            <person name="Waldron R."/>
            <person name="Moloney N.M."/>
            <person name="Sperisen C."/>
            <person name="Kredics L."/>
            <person name="Vagvoelgyi C."/>
            <person name="Patrignani A."/>
            <person name="Fitzpatrick D."/>
            <person name="Nagy I."/>
            <person name="Doyle S."/>
            <person name="Anderson J.B."/>
            <person name="Grigoriev I.V."/>
            <person name="Gueldener U."/>
            <person name="Muensterkoetter M."/>
            <person name="Nagy L.G."/>
        </authorList>
    </citation>
    <scope>NUCLEOTIDE SEQUENCE [LARGE SCALE GENOMIC DNA]</scope>
    <source>
        <strain evidence="2">C18/9</strain>
    </source>
</reference>
<proteinExistence type="predicted"/>
<dbReference type="OMA" id="HETAICR"/>
<dbReference type="AlphaFoldDB" id="A0A284S5Y2"/>
<gene>
    <name evidence="1" type="ORF">ARMOST_19947</name>
</gene>
<dbReference type="OrthoDB" id="2869474at2759"/>
<dbReference type="EMBL" id="FUEG01000035">
    <property type="protein sequence ID" value="SJL16423.1"/>
    <property type="molecule type" value="Genomic_DNA"/>
</dbReference>
<accession>A0A284S5Y2</accession>
<protein>
    <submittedName>
        <fullName evidence="1">Uncharacterized protein</fullName>
    </submittedName>
</protein>
<evidence type="ECO:0000313" key="2">
    <source>
        <dbReference type="Proteomes" id="UP000219338"/>
    </source>
</evidence>